<sequence>MLSNLTRWAARRMSTAASPYPYSKVATVIDDPVPPTDALRKGKGLMDHLRKTLIAPEKRHMVDVLFSRRHPDRLHPGSVLTVHTNQAPFSFSGVLLAVRRRGPDTSFTLRNVVQKIGVEMQFFVNSPDLKSISVVQRAGGSGGKSGRRTRRAKLFYLRDQPEKMTAISAGVRG</sequence>
<reference evidence="4" key="1">
    <citation type="submission" date="2016-06" db="EMBL/GenBank/DDBJ databases">
        <title>Draft Genome sequence of the fungus Inonotus baumii.</title>
        <authorList>
            <person name="Zhu H."/>
            <person name="Lin W."/>
        </authorList>
    </citation>
    <scope>NUCLEOTIDE SEQUENCE</scope>
    <source>
        <strain evidence="4">821</strain>
    </source>
</reference>
<dbReference type="Pfam" id="PF01245">
    <property type="entry name" value="Ribosomal_L19"/>
    <property type="match status" value="1"/>
</dbReference>
<name>A0A9Q5HR27_SANBA</name>
<dbReference type="OrthoDB" id="4726at2759"/>
<dbReference type="InterPro" id="IPR001857">
    <property type="entry name" value="Ribosomal_bL19"/>
</dbReference>
<dbReference type="GO" id="GO:0005762">
    <property type="term" value="C:mitochondrial large ribosomal subunit"/>
    <property type="evidence" value="ECO:0007669"/>
    <property type="project" value="TreeGrafter"/>
</dbReference>
<comment type="caution">
    <text evidence="4">The sequence shown here is derived from an EMBL/GenBank/DDBJ whole genome shotgun (WGS) entry which is preliminary data.</text>
</comment>
<proteinExistence type="inferred from homology"/>
<dbReference type="Proteomes" id="UP000757232">
    <property type="component" value="Unassembled WGS sequence"/>
</dbReference>
<dbReference type="GO" id="GO:0006412">
    <property type="term" value="P:translation"/>
    <property type="evidence" value="ECO:0007669"/>
    <property type="project" value="InterPro"/>
</dbReference>
<comment type="similarity">
    <text evidence="1">Belongs to the bacterial ribosomal protein bL19 family.</text>
</comment>
<evidence type="ECO:0000256" key="2">
    <source>
        <dbReference type="ARBA" id="ARBA00022980"/>
    </source>
</evidence>
<evidence type="ECO:0000256" key="3">
    <source>
        <dbReference type="ARBA" id="ARBA00023274"/>
    </source>
</evidence>
<dbReference type="EMBL" id="LNZH02000215">
    <property type="protein sequence ID" value="OCB84432.1"/>
    <property type="molecule type" value="Genomic_DNA"/>
</dbReference>
<dbReference type="InterPro" id="IPR038657">
    <property type="entry name" value="Ribosomal_bL19_sf"/>
</dbReference>
<keyword evidence="3" id="KW-0687">Ribonucleoprotein</keyword>
<dbReference type="PANTHER" id="PTHR15680">
    <property type="entry name" value="RIBOSOMAL PROTEIN L19"/>
    <property type="match status" value="1"/>
</dbReference>
<gene>
    <name evidence="4" type="ORF">A7U60_g8417</name>
</gene>
<protein>
    <recommendedName>
        <fullName evidence="6">Ribosomal protein L19</fullName>
    </recommendedName>
</protein>
<dbReference type="GO" id="GO:0003735">
    <property type="term" value="F:structural constituent of ribosome"/>
    <property type="evidence" value="ECO:0007669"/>
    <property type="project" value="InterPro"/>
</dbReference>
<dbReference type="Gene3D" id="2.30.30.790">
    <property type="match status" value="1"/>
</dbReference>
<dbReference type="InterPro" id="IPR008991">
    <property type="entry name" value="Translation_prot_SH3-like_sf"/>
</dbReference>
<organism evidence="4 5">
    <name type="scientific">Sanghuangporus baumii</name>
    <name type="common">Phellinus baumii</name>
    <dbReference type="NCBI Taxonomy" id="108892"/>
    <lineage>
        <taxon>Eukaryota</taxon>
        <taxon>Fungi</taxon>
        <taxon>Dikarya</taxon>
        <taxon>Basidiomycota</taxon>
        <taxon>Agaricomycotina</taxon>
        <taxon>Agaricomycetes</taxon>
        <taxon>Hymenochaetales</taxon>
        <taxon>Hymenochaetaceae</taxon>
        <taxon>Sanghuangporus</taxon>
    </lineage>
</organism>
<dbReference type="PANTHER" id="PTHR15680:SF9">
    <property type="entry name" value="LARGE RIBOSOMAL SUBUNIT PROTEIN BL19M"/>
    <property type="match status" value="1"/>
</dbReference>
<evidence type="ECO:0000313" key="5">
    <source>
        <dbReference type="Proteomes" id="UP000757232"/>
    </source>
</evidence>
<keyword evidence="5" id="KW-1185">Reference proteome</keyword>
<accession>A0A9Q5HR27</accession>
<evidence type="ECO:0000313" key="4">
    <source>
        <dbReference type="EMBL" id="OCB84432.1"/>
    </source>
</evidence>
<keyword evidence="2" id="KW-0689">Ribosomal protein</keyword>
<dbReference type="SUPFAM" id="SSF50104">
    <property type="entry name" value="Translation proteins SH3-like domain"/>
    <property type="match status" value="1"/>
</dbReference>
<evidence type="ECO:0008006" key="6">
    <source>
        <dbReference type="Google" id="ProtNLM"/>
    </source>
</evidence>
<evidence type="ECO:0000256" key="1">
    <source>
        <dbReference type="ARBA" id="ARBA00005781"/>
    </source>
</evidence>
<dbReference type="PRINTS" id="PR00061">
    <property type="entry name" value="RIBOSOMALL19"/>
</dbReference>
<dbReference type="AlphaFoldDB" id="A0A9Q5HR27"/>